<keyword evidence="9 11" id="KW-0472">Membrane</keyword>
<keyword evidence="17" id="KW-1185">Reference proteome</keyword>
<evidence type="ECO:0000256" key="4">
    <source>
        <dbReference type="ARBA" id="ARBA00022496"/>
    </source>
</evidence>
<feature type="domain" description="TonB-dependent receptor-like beta-barrel" evidence="14">
    <location>
        <begin position="261"/>
        <end position="704"/>
    </location>
</feature>
<dbReference type="AlphaFoldDB" id="A0A7X1FZY1"/>
<evidence type="ECO:0000256" key="3">
    <source>
        <dbReference type="ARBA" id="ARBA00022452"/>
    </source>
</evidence>
<accession>A0A7X1FZY1</accession>
<keyword evidence="13" id="KW-0732">Signal</keyword>
<comment type="similarity">
    <text evidence="11 12">Belongs to the TonB-dependent receptor family.</text>
</comment>
<proteinExistence type="inferred from homology"/>
<feature type="domain" description="TonB-dependent receptor plug" evidence="15">
    <location>
        <begin position="46"/>
        <end position="149"/>
    </location>
</feature>
<dbReference type="PANTHER" id="PTHR32552">
    <property type="entry name" value="FERRICHROME IRON RECEPTOR-RELATED"/>
    <property type="match status" value="1"/>
</dbReference>
<dbReference type="InterPro" id="IPR000531">
    <property type="entry name" value="Beta-barrel_TonB"/>
</dbReference>
<dbReference type="GO" id="GO:0009279">
    <property type="term" value="C:cell outer membrane"/>
    <property type="evidence" value="ECO:0007669"/>
    <property type="project" value="UniProtKB-SubCell"/>
</dbReference>
<dbReference type="PANTHER" id="PTHR32552:SF81">
    <property type="entry name" value="TONB-DEPENDENT OUTER MEMBRANE RECEPTOR"/>
    <property type="match status" value="1"/>
</dbReference>
<dbReference type="InterPro" id="IPR036942">
    <property type="entry name" value="Beta-barrel_TonB_sf"/>
</dbReference>
<reference evidence="16 17" key="1">
    <citation type="submission" date="2020-08" db="EMBL/GenBank/DDBJ databases">
        <title>The genome sequence of type strain Novosphingobium piscinae KCTC 42194.</title>
        <authorList>
            <person name="Liu Y."/>
        </authorList>
    </citation>
    <scope>NUCLEOTIDE SEQUENCE [LARGE SCALE GENOMIC DNA]</scope>
    <source>
        <strain evidence="16 17">KCTC 42194</strain>
    </source>
</reference>
<evidence type="ECO:0000256" key="8">
    <source>
        <dbReference type="ARBA" id="ARBA00023077"/>
    </source>
</evidence>
<comment type="caution">
    <text evidence="16">The sequence shown here is derived from an EMBL/GenBank/DDBJ whole genome shotgun (WGS) entry which is preliminary data.</text>
</comment>
<sequence length="737" mass="79610">MTKVVMGGMVSALALFAASAAMAQDTNAPPAGEIIVTATRFETLASKTPIALTAVSGDNLRAIGITNPTALADTVPNVSIDRGNGLQITIRGVTSTDGTEKGDPSAAFMLDGIYIARPQVQEVSFFDVQRVEVLRGPQGTLYGRNTTAGLINVLSNKPQLDRVSGYVDVNYGNYNNTQVTGVINVPASENLGFRLATNFDRRDTFVQPGPNLRSDISPFKDNLSFRGSALYKFDAGELNIRADYSAIKGSTVNAVSLSNLYSTVTTNGVNPTYIGGDRSADALFTLNTPTSAPTMRDNKTWGIMADLNYDVGPVTLQYLGSYREFVRREDGLSVRGLGTVAVPTRFDGEYWQQSHELRVATNGTGPLRAQAGAYFFQEQSGIAFYLLGLLNPTVGAPGYVFGFPQNPTKAKSIATFGEATYSLTDTLRLTGGIRYTEDQKSRVGRTVTCSTTACNLATDVVTRNDASRTFKKVTWRAGVDYDLNDRTLVYATVSTGYKAGGFNDGCESGTGTGCSLTADALYYDPETLTSYEIGTKTRIADGVRLNLTAFHYDYTNLQVSQIITCTPGGGQCQATTNAAAAKVDGVEAETTIQASPNDRFEAAVSWLNARYDRYTLPNGANWQGRRLDRSPAWNVLLAYTRTFDLGNSGSIEFNVRSRLSTRYKLAGLANFYQVTQPAFSKTDINVTYNSPDRNWYLQGFVKNLENAITVSSIAPGPNGTAQLADPQLYGVRAGFKF</sequence>
<dbReference type="Gene3D" id="2.40.170.20">
    <property type="entry name" value="TonB-dependent receptor, beta-barrel domain"/>
    <property type="match status" value="1"/>
</dbReference>
<evidence type="ECO:0000256" key="13">
    <source>
        <dbReference type="SAM" id="SignalP"/>
    </source>
</evidence>
<evidence type="ECO:0000259" key="15">
    <source>
        <dbReference type="Pfam" id="PF07715"/>
    </source>
</evidence>
<evidence type="ECO:0000256" key="10">
    <source>
        <dbReference type="ARBA" id="ARBA00023237"/>
    </source>
</evidence>
<feature type="signal peptide" evidence="13">
    <location>
        <begin position="1"/>
        <end position="23"/>
    </location>
</feature>
<evidence type="ECO:0000313" key="16">
    <source>
        <dbReference type="EMBL" id="MBC2670100.1"/>
    </source>
</evidence>
<dbReference type="Pfam" id="PF07715">
    <property type="entry name" value="Plug"/>
    <property type="match status" value="1"/>
</dbReference>
<keyword evidence="7" id="KW-0406">Ion transport</keyword>
<dbReference type="GO" id="GO:0006826">
    <property type="term" value="P:iron ion transport"/>
    <property type="evidence" value="ECO:0007669"/>
    <property type="project" value="UniProtKB-KW"/>
</dbReference>
<name>A0A7X1FZY1_9SPHN</name>
<evidence type="ECO:0000256" key="12">
    <source>
        <dbReference type="RuleBase" id="RU003357"/>
    </source>
</evidence>
<dbReference type="SUPFAM" id="SSF56935">
    <property type="entry name" value="Porins"/>
    <property type="match status" value="1"/>
</dbReference>
<dbReference type="EMBL" id="JACLAX010000014">
    <property type="protein sequence ID" value="MBC2670100.1"/>
    <property type="molecule type" value="Genomic_DNA"/>
</dbReference>
<dbReference type="PROSITE" id="PS52016">
    <property type="entry name" value="TONB_DEPENDENT_REC_3"/>
    <property type="match status" value="1"/>
</dbReference>
<evidence type="ECO:0000313" key="17">
    <source>
        <dbReference type="Proteomes" id="UP000551327"/>
    </source>
</evidence>
<comment type="subcellular location">
    <subcellularLocation>
        <location evidence="1 11">Cell outer membrane</location>
        <topology evidence="1 11">Multi-pass membrane protein</topology>
    </subcellularLocation>
</comment>
<feature type="chain" id="PRO_5031566441" evidence="13">
    <location>
        <begin position="24"/>
        <end position="737"/>
    </location>
</feature>
<evidence type="ECO:0000256" key="11">
    <source>
        <dbReference type="PROSITE-ProRule" id="PRU01360"/>
    </source>
</evidence>
<keyword evidence="8 12" id="KW-0798">TonB box</keyword>
<evidence type="ECO:0000256" key="5">
    <source>
        <dbReference type="ARBA" id="ARBA00022692"/>
    </source>
</evidence>
<keyword evidence="2 11" id="KW-0813">Transport</keyword>
<keyword evidence="5 11" id="KW-0812">Transmembrane</keyword>
<evidence type="ECO:0000256" key="9">
    <source>
        <dbReference type="ARBA" id="ARBA00023136"/>
    </source>
</evidence>
<evidence type="ECO:0000256" key="2">
    <source>
        <dbReference type="ARBA" id="ARBA00022448"/>
    </source>
</evidence>
<evidence type="ECO:0000256" key="7">
    <source>
        <dbReference type="ARBA" id="ARBA00023065"/>
    </source>
</evidence>
<dbReference type="RefSeq" id="WP_185679965.1">
    <property type="nucleotide sequence ID" value="NZ_JACLAX010000014.1"/>
</dbReference>
<keyword evidence="6" id="KW-0408">Iron</keyword>
<evidence type="ECO:0000259" key="14">
    <source>
        <dbReference type="Pfam" id="PF00593"/>
    </source>
</evidence>
<protein>
    <submittedName>
        <fullName evidence="16">TonB-dependent receptor</fullName>
    </submittedName>
</protein>
<keyword evidence="4" id="KW-0410">Iron transport</keyword>
<keyword evidence="16" id="KW-0675">Receptor</keyword>
<dbReference type="InterPro" id="IPR012910">
    <property type="entry name" value="Plug_dom"/>
</dbReference>
<gene>
    <name evidence="16" type="ORF">H7F53_13175</name>
</gene>
<dbReference type="Pfam" id="PF00593">
    <property type="entry name" value="TonB_dep_Rec_b-barrel"/>
    <property type="match status" value="1"/>
</dbReference>
<organism evidence="16 17">
    <name type="scientific">Novosphingobium piscinae</name>
    <dbReference type="NCBI Taxonomy" id="1507448"/>
    <lineage>
        <taxon>Bacteria</taxon>
        <taxon>Pseudomonadati</taxon>
        <taxon>Pseudomonadota</taxon>
        <taxon>Alphaproteobacteria</taxon>
        <taxon>Sphingomonadales</taxon>
        <taxon>Sphingomonadaceae</taxon>
        <taxon>Novosphingobium</taxon>
    </lineage>
</organism>
<dbReference type="Proteomes" id="UP000551327">
    <property type="component" value="Unassembled WGS sequence"/>
</dbReference>
<dbReference type="InterPro" id="IPR039426">
    <property type="entry name" value="TonB-dep_rcpt-like"/>
</dbReference>
<keyword evidence="10 11" id="KW-0998">Cell outer membrane</keyword>
<keyword evidence="3 11" id="KW-1134">Transmembrane beta strand</keyword>
<evidence type="ECO:0000256" key="1">
    <source>
        <dbReference type="ARBA" id="ARBA00004571"/>
    </source>
</evidence>
<evidence type="ECO:0000256" key="6">
    <source>
        <dbReference type="ARBA" id="ARBA00023004"/>
    </source>
</evidence>